<evidence type="ECO:0000313" key="1">
    <source>
        <dbReference type="EMBL" id="KKL09915.1"/>
    </source>
</evidence>
<comment type="caution">
    <text evidence="1">The sequence shown here is derived from an EMBL/GenBank/DDBJ whole genome shotgun (WGS) entry which is preliminary data.</text>
</comment>
<feature type="non-terminal residue" evidence="1">
    <location>
        <position position="1"/>
    </location>
</feature>
<dbReference type="EMBL" id="LAZR01042275">
    <property type="protein sequence ID" value="KKL09915.1"/>
    <property type="molecule type" value="Genomic_DNA"/>
</dbReference>
<dbReference type="AlphaFoldDB" id="A0A0F9AKL5"/>
<gene>
    <name evidence="1" type="ORF">LCGC14_2561060</name>
</gene>
<proteinExistence type="predicted"/>
<reference evidence="1" key="1">
    <citation type="journal article" date="2015" name="Nature">
        <title>Complex archaea that bridge the gap between prokaryotes and eukaryotes.</title>
        <authorList>
            <person name="Spang A."/>
            <person name="Saw J.H."/>
            <person name="Jorgensen S.L."/>
            <person name="Zaremba-Niedzwiedzka K."/>
            <person name="Martijn J."/>
            <person name="Lind A.E."/>
            <person name="van Eijk R."/>
            <person name="Schleper C."/>
            <person name="Guy L."/>
            <person name="Ettema T.J."/>
        </authorList>
    </citation>
    <scope>NUCLEOTIDE SEQUENCE</scope>
</reference>
<protein>
    <submittedName>
        <fullName evidence="1">Uncharacterized protein</fullName>
    </submittedName>
</protein>
<sequence length="170" mass="20323">VFTEILINLILDRLKLLEPEIKKYIGRPRPKVKLEELEKREIIPLIKLNYTIDQQKLILELLHKKLFPEYIDDSYEQFESHFIESNFEFRLTVWDGSEREIAHLFKSLKDLKIVLSQDQNKLISIHFLNRKENPFKNNQVRVAYTSSRLETFPAIQQLILDVKKLALTFN</sequence>
<accession>A0A0F9AKL5</accession>
<name>A0A0F9AKL5_9ZZZZ</name>
<organism evidence="1">
    <name type="scientific">marine sediment metagenome</name>
    <dbReference type="NCBI Taxonomy" id="412755"/>
    <lineage>
        <taxon>unclassified sequences</taxon>
        <taxon>metagenomes</taxon>
        <taxon>ecological metagenomes</taxon>
    </lineage>
</organism>